<evidence type="ECO:0000313" key="1">
    <source>
        <dbReference type="EMBL" id="KDN71500.1"/>
    </source>
</evidence>
<dbReference type="OrthoDB" id="4813450at2759"/>
<name>A0A066XZT6_COLSU</name>
<comment type="caution">
    <text evidence="1">The sequence shown here is derived from an EMBL/GenBank/DDBJ whole genome shotgun (WGS) entry which is preliminary data.</text>
</comment>
<reference evidence="2" key="1">
    <citation type="journal article" date="2014" name="Genome Announc.">
        <title>Draft genome sequence of Colletotrichum sublineola, a destructive pathogen of cultivated sorghum.</title>
        <authorList>
            <person name="Baroncelli R."/>
            <person name="Sanz-Martin J.M."/>
            <person name="Rech G.E."/>
            <person name="Sukno S.A."/>
            <person name="Thon M.R."/>
        </authorList>
    </citation>
    <scope>NUCLEOTIDE SEQUENCE [LARGE SCALE GENOMIC DNA]</scope>
    <source>
        <strain evidence="2">TX430BB</strain>
    </source>
</reference>
<gene>
    <name evidence="1" type="ORF">CSUB01_07593</name>
</gene>
<evidence type="ECO:0000313" key="2">
    <source>
        <dbReference type="Proteomes" id="UP000027238"/>
    </source>
</evidence>
<sequence>MDYHSAVLAHPEFLALMQDASRLPRDLDTLKTWYFTRLASDADRHALLGVYNSLVFDLGLDHAKIHQWLTNLGLHAGVERAFAADPARVPEARRAWFAERGRAVFRCDRFGHDTPVFRFEALENRKRWPAEWKGMRKEDIELAIDATEGGMATGFREEADWELWLVEMARRWKNGQFYVHS</sequence>
<dbReference type="eggNOG" id="ENOG502TJ18">
    <property type="taxonomic scope" value="Eukaryota"/>
</dbReference>
<dbReference type="HOGENOM" id="CLU_1488924_0_0_1"/>
<protein>
    <submittedName>
        <fullName evidence="1">Uncharacterized protein</fullName>
    </submittedName>
</protein>
<keyword evidence="2" id="KW-1185">Reference proteome</keyword>
<dbReference type="AlphaFoldDB" id="A0A066XZT6"/>
<organism evidence="1 2">
    <name type="scientific">Colletotrichum sublineola</name>
    <name type="common">Sorghum anthracnose fungus</name>
    <dbReference type="NCBI Taxonomy" id="1173701"/>
    <lineage>
        <taxon>Eukaryota</taxon>
        <taxon>Fungi</taxon>
        <taxon>Dikarya</taxon>
        <taxon>Ascomycota</taxon>
        <taxon>Pezizomycotina</taxon>
        <taxon>Sordariomycetes</taxon>
        <taxon>Hypocreomycetidae</taxon>
        <taxon>Glomerellales</taxon>
        <taxon>Glomerellaceae</taxon>
        <taxon>Colletotrichum</taxon>
        <taxon>Colletotrichum graminicola species complex</taxon>
    </lineage>
</organism>
<dbReference type="Proteomes" id="UP000027238">
    <property type="component" value="Unassembled WGS sequence"/>
</dbReference>
<dbReference type="OMA" id="MDYHSAV"/>
<accession>A0A066XZT6</accession>
<dbReference type="EMBL" id="JMSE01000175">
    <property type="protein sequence ID" value="KDN71500.1"/>
    <property type="molecule type" value="Genomic_DNA"/>
</dbReference>
<proteinExistence type="predicted"/>